<dbReference type="EMBL" id="CP023778">
    <property type="protein sequence ID" value="ATL68597.1"/>
    <property type="molecule type" value="Genomic_DNA"/>
</dbReference>
<keyword evidence="1" id="KW-0812">Transmembrane</keyword>
<sequence>MSADIGRMPRTGRSHASQFPLSALAWVGAPIALGVAIWVSTLVHVGPGWLEAALFVHLASVVVGLGAVLVADYFAALWVLRLGTLDEMVAGTQRLHLPIWLGMIGLVSSGMLLGPDLSADTTRLKLALVFALLLNGLYARALGGRMAAAGTAVGTGLLVRGVLTSVVSQACWWGAVWIGFAAAQARSAIGRL</sequence>
<evidence type="ECO:0000313" key="2">
    <source>
        <dbReference type="EMBL" id="ATL68597.1"/>
    </source>
</evidence>
<proteinExistence type="predicted"/>
<evidence type="ECO:0000256" key="1">
    <source>
        <dbReference type="SAM" id="Phobius"/>
    </source>
</evidence>
<feature type="transmembrane region" description="Helical" evidence="1">
    <location>
        <begin position="126"/>
        <end position="142"/>
    </location>
</feature>
<keyword evidence="1" id="KW-0472">Membrane</keyword>
<protein>
    <submittedName>
        <fullName evidence="2">Uncharacterized protein</fullName>
    </submittedName>
</protein>
<reference evidence="2 3" key="1">
    <citation type="submission" date="2017-10" db="EMBL/GenBank/DDBJ databases">
        <title>Comparative genomics between pathogenic Norcardia.</title>
        <authorList>
            <person name="Zeng L."/>
        </authorList>
    </citation>
    <scope>NUCLEOTIDE SEQUENCE [LARGE SCALE GENOMIC DNA]</scope>
    <source>
        <strain evidence="2 3">NC_YFY_NT001</strain>
    </source>
</reference>
<dbReference type="KEGG" id="ntp:CRH09_22805"/>
<evidence type="ECO:0000313" key="3">
    <source>
        <dbReference type="Proteomes" id="UP000221961"/>
    </source>
</evidence>
<feature type="transmembrane region" description="Helical" evidence="1">
    <location>
        <begin position="162"/>
        <end position="183"/>
    </location>
</feature>
<dbReference type="GeneID" id="88360183"/>
<name>A0A291RMJ0_9NOCA</name>
<feature type="transmembrane region" description="Helical" evidence="1">
    <location>
        <begin position="23"/>
        <end position="45"/>
    </location>
</feature>
<keyword evidence="1" id="KW-1133">Transmembrane helix</keyword>
<dbReference type="AlphaFoldDB" id="A0A291RMJ0"/>
<gene>
    <name evidence="2" type="ORF">CRH09_22805</name>
</gene>
<organism evidence="2 3">
    <name type="scientific">Nocardia terpenica</name>
    <dbReference type="NCBI Taxonomy" id="455432"/>
    <lineage>
        <taxon>Bacteria</taxon>
        <taxon>Bacillati</taxon>
        <taxon>Actinomycetota</taxon>
        <taxon>Actinomycetes</taxon>
        <taxon>Mycobacteriales</taxon>
        <taxon>Nocardiaceae</taxon>
        <taxon>Nocardia</taxon>
    </lineage>
</organism>
<dbReference type="Proteomes" id="UP000221961">
    <property type="component" value="Chromosome"/>
</dbReference>
<feature type="transmembrane region" description="Helical" evidence="1">
    <location>
        <begin position="95"/>
        <end position="114"/>
    </location>
</feature>
<feature type="transmembrane region" description="Helical" evidence="1">
    <location>
        <begin position="52"/>
        <end position="75"/>
    </location>
</feature>
<dbReference type="RefSeq" id="WP_098695665.1">
    <property type="nucleotide sequence ID" value="NZ_CP023778.1"/>
</dbReference>
<accession>A0A291RMJ0</accession>